<accession>A0A8S5QNW3</accession>
<protein>
    <submittedName>
        <fullName evidence="1">Uncharacterized protein</fullName>
    </submittedName>
</protein>
<reference evidence="1" key="1">
    <citation type="journal article" date="2021" name="Proc. Natl. Acad. Sci. U.S.A.">
        <title>A Catalog of Tens of Thousands of Viruses from Human Metagenomes Reveals Hidden Associations with Chronic Diseases.</title>
        <authorList>
            <person name="Tisza M.J."/>
            <person name="Buck C.B."/>
        </authorList>
    </citation>
    <scope>NUCLEOTIDE SEQUENCE</scope>
    <source>
        <strain evidence="1">CttOT32</strain>
    </source>
</reference>
<evidence type="ECO:0000313" key="1">
    <source>
        <dbReference type="EMBL" id="DAE20437.1"/>
    </source>
</evidence>
<name>A0A8S5QNW3_9CAUD</name>
<organism evidence="1">
    <name type="scientific">Siphoviridae sp. cttOT32</name>
    <dbReference type="NCBI Taxonomy" id="2826493"/>
    <lineage>
        <taxon>Viruses</taxon>
        <taxon>Duplodnaviria</taxon>
        <taxon>Heunggongvirae</taxon>
        <taxon>Uroviricota</taxon>
        <taxon>Caudoviricetes</taxon>
    </lineage>
</organism>
<dbReference type="EMBL" id="BK015694">
    <property type="protein sequence ID" value="DAE20437.1"/>
    <property type="molecule type" value="Genomic_DNA"/>
</dbReference>
<sequence>MSKIKFYGVEWLMLNEQTNWRGKIKNVFRRLWWKICGYYNGKQLEYICNLHPNYKGGLTSDQAATLNAVAEYAKADPFIVKNGKLIYRIPRIEDVTLWQVIEARRSETATEKVTKWCTPKEHEPSEYAPDNVYHLLCATKYIKEQIETADGLEKRLFPFDAGGTPEDDPIKEAKNVLTLVQATAELFACSFEDAKRINYLDAMLALSKRHEENEKQKAEMKKHYKS</sequence>
<proteinExistence type="predicted"/>